<evidence type="ECO:0000313" key="1">
    <source>
        <dbReference type="EMBL" id="CBH14631.1"/>
    </source>
</evidence>
<dbReference type="KEGG" id="tbg:TbgDal_IX7070"/>
<evidence type="ECO:0000313" key="2">
    <source>
        <dbReference type="Proteomes" id="UP000002316"/>
    </source>
</evidence>
<gene>
    <name evidence="1" type="ORF">TbgDal_IX7070</name>
</gene>
<dbReference type="Proteomes" id="UP000002316">
    <property type="component" value="Chromosome 9"/>
</dbReference>
<accession>C9ZYY2</accession>
<dbReference type="GeneID" id="23860750"/>
<dbReference type="RefSeq" id="XP_011776897.1">
    <property type="nucleotide sequence ID" value="XM_011778595.1"/>
</dbReference>
<reference evidence="2" key="1">
    <citation type="journal article" date="2010" name="PLoS Negl. Trop. Dis.">
        <title>The genome sequence of Trypanosoma brucei gambiense, causative agent of chronic human african trypanosomiasis.</title>
        <authorList>
            <person name="Jackson A.P."/>
            <person name="Sanders M."/>
            <person name="Berry A."/>
            <person name="McQuillan J."/>
            <person name="Aslett M.A."/>
            <person name="Quail M.A."/>
            <person name="Chukualim B."/>
            <person name="Capewell P."/>
            <person name="MacLeod A."/>
            <person name="Melville S.E."/>
            <person name="Gibson W."/>
            <person name="Barry J.D."/>
            <person name="Berriman M."/>
            <person name="Hertz-Fowler C."/>
        </authorList>
    </citation>
    <scope>NUCLEOTIDE SEQUENCE [LARGE SCALE GENOMIC DNA]</scope>
    <source>
        <strain evidence="2">MHOM/CI/86/DAL972</strain>
    </source>
</reference>
<proteinExistence type="predicted"/>
<dbReference type="AlphaFoldDB" id="C9ZYY2"/>
<name>C9ZYY2_TRYB9</name>
<sequence>MTTAPLSSTQIVGKTFQNSVNTKKLKVAFYGGASGHSSFCYHLSFSVLFFHISLGTTLGTRCTPSLFTPPPTHPCNRTETTNLPMKVVCRYPLLFFLLKQNIYIYVKSPHTSGIKHFYIHTYQCIHKQYV</sequence>
<organism evidence="1 2">
    <name type="scientific">Trypanosoma brucei gambiense (strain MHOM/CI/86/DAL972)</name>
    <dbReference type="NCBI Taxonomy" id="679716"/>
    <lineage>
        <taxon>Eukaryota</taxon>
        <taxon>Discoba</taxon>
        <taxon>Euglenozoa</taxon>
        <taxon>Kinetoplastea</taxon>
        <taxon>Metakinetoplastina</taxon>
        <taxon>Trypanosomatida</taxon>
        <taxon>Trypanosomatidae</taxon>
        <taxon>Trypanosoma</taxon>
    </lineage>
</organism>
<protein>
    <submittedName>
        <fullName evidence="1">Uncharacterized protein</fullName>
    </submittedName>
</protein>
<dbReference type="EMBL" id="FN554972">
    <property type="protein sequence ID" value="CBH14631.1"/>
    <property type="molecule type" value="Genomic_DNA"/>
</dbReference>